<dbReference type="SMART" id="SM00304">
    <property type="entry name" value="HAMP"/>
    <property type="match status" value="1"/>
</dbReference>
<dbReference type="CDD" id="cd00075">
    <property type="entry name" value="HATPase"/>
    <property type="match status" value="1"/>
</dbReference>
<dbReference type="CDD" id="cd00082">
    <property type="entry name" value="HisKA"/>
    <property type="match status" value="1"/>
</dbReference>
<gene>
    <name evidence="14" type="ORF">MRM81_16385</name>
</gene>
<feature type="transmembrane region" description="Helical" evidence="11">
    <location>
        <begin position="21"/>
        <end position="40"/>
    </location>
</feature>
<dbReference type="PROSITE" id="PS50885">
    <property type="entry name" value="HAMP"/>
    <property type="match status" value="1"/>
</dbReference>
<dbReference type="NCBIfam" id="NF047794">
    <property type="entry name" value="HisKinPtgB"/>
    <property type="match status" value="1"/>
</dbReference>
<evidence type="ECO:0000256" key="4">
    <source>
        <dbReference type="ARBA" id="ARBA00022553"/>
    </source>
</evidence>
<dbReference type="SMART" id="SM00387">
    <property type="entry name" value="HATPase_c"/>
    <property type="match status" value="1"/>
</dbReference>
<keyword evidence="6" id="KW-0547">Nucleotide-binding</keyword>
<dbReference type="Pfam" id="PF02518">
    <property type="entry name" value="HATPase_c"/>
    <property type="match status" value="1"/>
</dbReference>
<dbReference type="InterPro" id="IPR005467">
    <property type="entry name" value="His_kinase_dom"/>
</dbReference>
<dbReference type="PANTHER" id="PTHR43065">
    <property type="entry name" value="SENSOR HISTIDINE KINASE"/>
    <property type="match status" value="1"/>
</dbReference>
<feature type="coiled-coil region" evidence="10">
    <location>
        <begin position="402"/>
        <end position="439"/>
    </location>
</feature>
<dbReference type="SUPFAM" id="SSF47384">
    <property type="entry name" value="Homodimeric domain of signal transducing histidine kinase"/>
    <property type="match status" value="1"/>
</dbReference>
<keyword evidence="4" id="KW-0597">Phosphoprotein</keyword>
<evidence type="ECO:0000259" key="12">
    <source>
        <dbReference type="PROSITE" id="PS50109"/>
    </source>
</evidence>
<reference evidence="14" key="1">
    <citation type="submission" date="2022-03" db="EMBL/GenBank/DDBJ databases">
        <title>Sea Food Isolates.</title>
        <authorList>
            <person name="Li c."/>
        </authorList>
    </citation>
    <scope>NUCLEOTIDE SEQUENCE</scope>
    <source>
        <strain evidence="14">19GA11TI05</strain>
    </source>
</reference>
<dbReference type="Pfam" id="PF00672">
    <property type="entry name" value="HAMP"/>
    <property type="match status" value="1"/>
</dbReference>
<keyword evidence="11" id="KW-0472">Membrane</keyword>
<evidence type="ECO:0000256" key="10">
    <source>
        <dbReference type="SAM" id="Coils"/>
    </source>
</evidence>
<feature type="transmembrane region" description="Helical" evidence="11">
    <location>
        <begin position="336"/>
        <end position="362"/>
    </location>
</feature>
<dbReference type="AlphaFoldDB" id="A0AAU6TU98"/>
<dbReference type="InterPro" id="IPR004358">
    <property type="entry name" value="Sig_transdc_His_kin-like_C"/>
</dbReference>
<evidence type="ECO:0000256" key="9">
    <source>
        <dbReference type="ARBA" id="ARBA00023012"/>
    </source>
</evidence>
<keyword evidence="5" id="KW-0808">Transferase</keyword>
<dbReference type="SMART" id="SM00388">
    <property type="entry name" value="HisKA"/>
    <property type="match status" value="1"/>
</dbReference>
<comment type="subcellular location">
    <subcellularLocation>
        <location evidence="2">Membrane</location>
    </subcellularLocation>
</comment>
<keyword evidence="11" id="KW-1133">Transmembrane helix</keyword>
<dbReference type="InterPro" id="IPR003660">
    <property type="entry name" value="HAMP_dom"/>
</dbReference>
<feature type="domain" description="Histidine kinase" evidence="12">
    <location>
        <begin position="455"/>
        <end position="664"/>
    </location>
</feature>
<keyword evidence="10" id="KW-0175">Coiled coil</keyword>
<dbReference type="GO" id="GO:0016020">
    <property type="term" value="C:membrane"/>
    <property type="evidence" value="ECO:0007669"/>
    <property type="project" value="UniProtKB-SubCell"/>
</dbReference>
<dbReference type="SUPFAM" id="SSF158472">
    <property type="entry name" value="HAMP domain-like"/>
    <property type="match status" value="1"/>
</dbReference>
<dbReference type="Gene3D" id="3.30.565.10">
    <property type="entry name" value="Histidine kinase-like ATPase, C-terminal domain"/>
    <property type="match status" value="1"/>
</dbReference>
<dbReference type="PRINTS" id="PR00344">
    <property type="entry name" value="BCTRLSENSOR"/>
</dbReference>
<dbReference type="SUPFAM" id="SSF55874">
    <property type="entry name" value="ATPase domain of HSP90 chaperone/DNA topoisomerase II/histidine kinase"/>
    <property type="match status" value="1"/>
</dbReference>
<evidence type="ECO:0000256" key="7">
    <source>
        <dbReference type="ARBA" id="ARBA00022777"/>
    </source>
</evidence>
<dbReference type="Gene3D" id="6.10.340.10">
    <property type="match status" value="1"/>
</dbReference>
<keyword evidence="9" id="KW-0902">Two-component regulatory system</keyword>
<dbReference type="Pfam" id="PF00512">
    <property type="entry name" value="HisKA"/>
    <property type="match status" value="1"/>
</dbReference>
<dbReference type="EMBL" id="CP095362">
    <property type="protein sequence ID" value="XAG65014.1"/>
    <property type="molecule type" value="Genomic_DNA"/>
</dbReference>
<evidence type="ECO:0000256" key="6">
    <source>
        <dbReference type="ARBA" id="ARBA00022741"/>
    </source>
</evidence>
<keyword evidence="11" id="KW-0812">Transmembrane</keyword>
<proteinExistence type="predicted"/>
<evidence type="ECO:0000256" key="11">
    <source>
        <dbReference type="SAM" id="Phobius"/>
    </source>
</evidence>
<dbReference type="EC" id="2.7.13.3" evidence="3"/>
<keyword evidence="8 14" id="KW-0067">ATP-binding</keyword>
<keyword evidence="7" id="KW-0418">Kinase</keyword>
<comment type="catalytic activity">
    <reaction evidence="1">
        <text>ATP + protein L-histidine = ADP + protein N-phospho-L-histidine.</text>
        <dbReference type="EC" id="2.7.13.3"/>
    </reaction>
</comment>
<dbReference type="InterPro" id="IPR003661">
    <property type="entry name" value="HisK_dim/P_dom"/>
</dbReference>
<sequence>MKQRIARYIGRFSISAILRGAFVIGTLMTLIVSCVSLYAWQAQNRQIRYALGDYFPRIQASFLIEGQLNTLVDELNEFLKAPDTAARLQLRNQITLHLSQIEAINRKLSGEDQAQITAIVQQGQALLQRLDNALYTLFLARENVNTLSARIAWLHDDFSTELSSLSQDISWQQGSLLDQTEQDPSRAIALQGSLRKVQGELQLIYTLARLEGQIMDDLTGRLRDEQNESTESSADSHSYVRYLSYLKSGAESNETASDMYPSTVTLRQTIDELLDIGLSDSKMPGVLKDYRAAKAELAAATAEKDRILERFRTQLDVQLDNSHSQLQSLNHHLSGIMSYSGIIIIITALLALLLAVIFNHYFIRTRLVRRFTVLNQAVARIGHGDLTAEIPVEGRDEIGRVAMLLRQTLGQINRQKAQLEQEITDRKAIEANLRATQNELIQTAKLAVVGQTMTTLAHEINQPLNALSMHVYMAKRALAAEGNTNAVNALNKSAQLITRMDGIIRSLRQFARRRDDGETLQPIDLHQSIQDAWDILALQNKMRDVTLHQPDFLPQVQGDAIGIQQVLVNMLSNALDASPAAAEIVIDFTESADEISLFISDNGCGWPMALADSLMKPFTTSKEIGLGIGLSVSSSIMQQLGGSLRIASTLTRHGCVILSFKKVTEYAR</sequence>
<dbReference type="InterPro" id="IPR003594">
    <property type="entry name" value="HATPase_dom"/>
</dbReference>
<evidence type="ECO:0000256" key="5">
    <source>
        <dbReference type="ARBA" id="ARBA00022679"/>
    </source>
</evidence>
<feature type="domain" description="HAMP" evidence="13">
    <location>
        <begin position="365"/>
        <end position="417"/>
    </location>
</feature>
<name>A0AAU6TU98_UNCXX</name>
<dbReference type="InterPro" id="IPR036097">
    <property type="entry name" value="HisK_dim/P_sf"/>
</dbReference>
<dbReference type="PIRSF" id="PIRSF037119">
    <property type="entry name" value="STHK_PgtB"/>
    <property type="match status" value="1"/>
</dbReference>
<dbReference type="InterPro" id="IPR017116">
    <property type="entry name" value="Sig_transdc_His_kinase_PgtB"/>
</dbReference>
<evidence type="ECO:0000256" key="1">
    <source>
        <dbReference type="ARBA" id="ARBA00000085"/>
    </source>
</evidence>
<organism evidence="14">
    <name type="scientific">bacterium 19GA11TI05</name>
    <dbReference type="NCBI Taxonomy" id="2920688"/>
    <lineage>
        <taxon>Bacteria</taxon>
    </lineage>
</organism>
<evidence type="ECO:0000256" key="3">
    <source>
        <dbReference type="ARBA" id="ARBA00012438"/>
    </source>
</evidence>
<dbReference type="GO" id="GO:0000155">
    <property type="term" value="F:phosphorelay sensor kinase activity"/>
    <property type="evidence" value="ECO:0007669"/>
    <property type="project" value="InterPro"/>
</dbReference>
<dbReference type="PANTHER" id="PTHR43065:SF16">
    <property type="entry name" value="SENSORY HISTIDINE KINASE_PHOSPHATASE NTRB"/>
    <property type="match status" value="1"/>
</dbReference>
<dbReference type="InterPro" id="IPR036890">
    <property type="entry name" value="HATPase_C_sf"/>
</dbReference>
<dbReference type="CDD" id="cd06225">
    <property type="entry name" value="HAMP"/>
    <property type="match status" value="1"/>
</dbReference>
<dbReference type="Gene3D" id="1.10.287.130">
    <property type="match status" value="1"/>
</dbReference>
<evidence type="ECO:0000256" key="8">
    <source>
        <dbReference type="ARBA" id="ARBA00022840"/>
    </source>
</evidence>
<evidence type="ECO:0000256" key="2">
    <source>
        <dbReference type="ARBA" id="ARBA00004370"/>
    </source>
</evidence>
<dbReference type="GO" id="GO:0005524">
    <property type="term" value="F:ATP binding"/>
    <property type="evidence" value="ECO:0007669"/>
    <property type="project" value="UniProtKB-KW"/>
</dbReference>
<accession>A0AAU6TU98</accession>
<dbReference type="PROSITE" id="PS50109">
    <property type="entry name" value="HIS_KIN"/>
    <property type="match status" value="1"/>
</dbReference>
<evidence type="ECO:0000313" key="14">
    <source>
        <dbReference type="EMBL" id="XAG65014.1"/>
    </source>
</evidence>
<evidence type="ECO:0000259" key="13">
    <source>
        <dbReference type="PROSITE" id="PS50885"/>
    </source>
</evidence>
<protein>
    <recommendedName>
        <fullName evidence="3">histidine kinase</fullName>
        <ecNumber evidence="3">2.7.13.3</ecNumber>
    </recommendedName>
</protein>
<dbReference type="PROSITE" id="PS51257">
    <property type="entry name" value="PROKAR_LIPOPROTEIN"/>
    <property type="match status" value="1"/>
</dbReference>